<name>A0A6J5LN33_9CAUD</name>
<evidence type="ECO:0000313" key="1">
    <source>
        <dbReference type="EMBL" id="CAB4134366.1"/>
    </source>
</evidence>
<proteinExistence type="predicted"/>
<reference evidence="1" key="1">
    <citation type="submission" date="2020-04" db="EMBL/GenBank/DDBJ databases">
        <authorList>
            <person name="Chiriac C."/>
            <person name="Salcher M."/>
            <person name="Ghai R."/>
            <person name="Kavagutti S V."/>
        </authorList>
    </citation>
    <scope>NUCLEOTIDE SEQUENCE</scope>
</reference>
<protein>
    <submittedName>
        <fullName evidence="1">Uncharacterized protein</fullName>
    </submittedName>
</protein>
<organism evidence="1">
    <name type="scientific">uncultured Caudovirales phage</name>
    <dbReference type="NCBI Taxonomy" id="2100421"/>
    <lineage>
        <taxon>Viruses</taxon>
        <taxon>Duplodnaviria</taxon>
        <taxon>Heunggongvirae</taxon>
        <taxon>Uroviricota</taxon>
        <taxon>Caudoviricetes</taxon>
        <taxon>Peduoviridae</taxon>
        <taxon>Maltschvirus</taxon>
        <taxon>Maltschvirus maltsch</taxon>
    </lineage>
</organism>
<accession>A0A6J5LN33</accession>
<gene>
    <name evidence="1" type="ORF">UFOVP267_55</name>
</gene>
<sequence>MSLVAISGNASGTGTLTIAAPNTNSNRTLNLPDGSGTFTVNGVNSNIVSGTAVASTSGTSIDFTSIPSWVKRITVMFQGVSLSGSSDLLIQLGTGGVATTTGYLVTWGYVYTASSAGVNSATTSIIRAGSINASTTWSGIVTVNLLSGNSWVASSTLGSVSDKIITYSSGSITLGGVLNMVRITTSNGTDTFDAGSINILYE</sequence>
<dbReference type="EMBL" id="LR796282">
    <property type="protein sequence ID" value="CAB4134366.1"/>
    <property type="molecule type" value="Genomic_DNA"/>
</dbReference>